<dbReference type="CDD" id="cd03747">
    <property type="entry name" value="Ntn_PGA_like"/>
    <property type="match status" value="1"/>
</dbReference>
<sequence length="793" mass="88295">MKRSLTIIALVVAAVAGGGVWYVQSKLPTRQGQVELYTLKEPVTVRYDERGVPHIRAGNQLDMYRALGYVQAQDRLFQMEIMRRLARGELAEILGPKLVETDKLFRSLRIRERAATYVNELDQQSPAWQALQAYLDGINQYQATHAKPVEFDVLGIPPRAFTAEDTISIAGYMAYSFAAAFRTEPLLTYVRDQLGSDYLKVFDLQWQPKGVLPPALAANDWKTLGALAQLSDSALSQAGLPQFEGSNAWAVSGRRTQNGKPLLAGDPHIRFSVPSVWYEAQLSAPDFELYGYHQALVPFAFLGNNREFGWSLTMFQNDDLDLIAEKTHPKNPNQVWYHGQWVDMTRTEQEIAIKGESPVTLVLRQSPHGPIVNDVLGDIAGNTPIAMWWGFLETKNPILEGFYQLNRANTVSKARKAATYIQAPGLNVVWANAHGNIGWWAAAQLPRRPAGVNPAFILDGSTAQADKLGFYPFSANPQEVNPSRGYIVSANFQPVSPTGLEIPGYYNLADRGQQLNRQLSDASVKWNLKNSQALQLGTTTGYAQRVLKPLLPVLRKGVSDPAELKLVEQLAQWKGDYPLDSTSATLFNQLLFSLADAAMHDELGDAFFDILLTTRVIDEALPRLVASPDSPWWDNRHTLANETRADTVNVAWRNSLVQLKATLGDDPAQWQWGRAHTLTHEHPLGKQKPLDWLFNVGPFAAPGSHEVPNNLSAKLGPAPWAVGYGPSTRRLIDFAEPTHTLSINPVGQSGVPFDKHYKDQAQSYIEGRYDKPYMEDADVQLNTRSTLRLMPKL</sequence>
<comment type="cofactor">
    <cofactor evidence="8">
        <name>Ca(2+)</name>
        <dbReference type="ChEBI" id="CHEBI:29108"/>
    </cofactor>
    <text evidence="8">Binds 1 Ca(2+) ion per dimer.</text>
</comment>
<dbReference type="PATRIC" id="fig|1608994.3.peg.2343"/>
<evidence type="ECO:0000313" key="9">
    <source>
        <dbReference type="EMBL" id="KMN14066.1"/>
    </source>
</evidence>
<dbReference type="GO" id="GO:0042597">
    <property type="term" value="C:periplasmic space"/>
    <property type="evidence" value="ECO:0007669"/>
    <property type="project" value="UniProtKB-SubCell"/>
</dbReference>
<organism evidence="9 10">
    <name type="scientific">Pseudomonas weihenstephanensis</name>
    <dbReference type="NCBI Taxonomy" id="1608994"/>
    <lineage>
        <taxon>Bacteria</taxon>
        <taxon>Pseudomonadati</taxon>
        <taxon>Pseudomonadota</taxon>
        <taxon>Gammaproteobacteria</taxon>
        <taxon>Pseudomonadales</taxon>
        <taxon>Pseudomonadaceae</taxon>
        <taxon>Pseudomonas</taxon>
    </lineage>
</organism>
<dbReference type="GO" id="GO:0046872">
    <property type="term" value="F:metal ion binding"/>
    <property type="evidence" value="ECO:0007669"/>
    <property type="project" value="UniProtKB-KW"/>
</dbReference>
<feature type="binding site" evidence="8">
    <location>
        <position position="321"/>
    </location>
    <ligand>
        <name>Ca(2+)</name>
        <dbReference type="ChEBI" id="CHEBI:29108"/>
    </ligand>
</feature>
<dbReference type="InterPro" id="IPR043146">
    <property type="entry name" value="Penicillin_amidase_N_B-knob"/>
</dbReference>
<dbReference type="PANTHER" id="PTHR34218">
    <property type="entry name" value="PEPTIDASE S45 PENICILLIN AMIDASE"/>
    <property type="match status" value="1"/>
</dbReference>
<dbReference type="RefSeq" id="WP_048363879.1">
    <property type="nucleotide sequence ID" value="NZ_JYLF01000003.1"/>
</dbReference>
<evidence type="ECO:0000256" key="7">
    <source>
        <dbReference type="PIRSR" id="PIRSR001227-1"/>
    </source>
</evidence>
<feature type="binding site" evidence="8">
    <location>
        <position position="318"/>
    </location>
    <ligand>
        <name>Ca(2+)</name>
        <dbReference type="ChEBI" id="CHEBI:29108"/>
    </ligand>
</feature>
<dbReference type="Pfam" id="PF01804">
    <property type="entry name" value="Penicil_amidase"/>
    <property type="match status" value="1"/>
</dbReference>
<feature type="binding site" evidence="8">
    <location>
        <position position="184"/>
    </location>
    <ligand>
        <name>Ca(2+)</name>
        <dbReference type="ChEBI" id="CHEBI:29108"/>
    </ligand>
</feature>
<dbReference type="AlphaFoldDB" id="A0A0J6LI50"/>
<evidence type="ECO:0000256" key="5">
    <source>
        <dbReference type="ARBA" id="ARBA00022801"/>
    </source>
</evidence>
<dbReference type="Gene3D" id="3.60.20.10">
    <property type="entry name" value="Glutamine Phosphoribosylpyrophosphate, subunit 1, domain 1"/>
    <property type="match status" value="1"/>
</dbReference>
<dbReference type="InterPro" id="IPR002692">
    <property type="entry name" value="S45"/>
</dbReference>
<evidence type="ECO:0000313" key="10">
    <source>
        <dbReference type="Proteomes" id="UP000036325"/>
    </source>
</evidence>
<protein>
    <submittedName>
        <fullName evidence="9">Penicillin amidase</fullName>
    </submittedName>
</protein>
<feature type="active site" description="Nucleophile" evidence="7">
    <location>
        <position position="246"/>
    </location>
</feature>
<dbReference type="InterPro" id="IPR014395">
    <property type="entry name" value="Pen/GL7ACA/AHL_acylase"/>
</dbReference>
<dbReference type="Gene3D" id="1.10.439.10">
    <property type="entry name" value="Penicillin Amidohydrolase, domain 1"/>
    <property type="match status" value="1"/>
</dbReference>
<comment type="subcellular location">
    <subcellularLocation>
        <location evidence="1">Periplasm</location>
    </subcellularLocation>
</comment>
<name>A0A0J6LI50_9PSED</name>
<evidence type="ECO:0000256" key="1">
    <source>
        <dbReference type="ARBA" id="ARBA00004418"/>
    </source>
</evidence>
<keyword evidence="5" id="KW-0378">Hydrolase</keyword>
<proteinExistence type="inferred from homology"/>
<keyword evidence="6" id="KW-0865">Zymogen</keyword>
<gene>
    <name evidence="9" type="ORF">TU86_08625</name>
</gene>
<dbReference type="Gene3D" id="2.30.120.10">
    <property type="match status" value="1"/>
</dbReference>
<dbReference type="InterPro" id="IPR043147">
    <property type="entry name" value="Penicillin_amidase_A-knob"/>
</dbReference>
<reference evidence="9 10" key="1">
    <citation type="submission" date="2015-02" db="EMBL/GenBank/DDBJ databases">
        <title>Pseudomonas helleri sp. nov. and Pseudomonas weihenstephanensis sp. nov., isolated from raw cows milk.</title>
        <authorList>
            <person name="von Neubeck M."/>
            <person name="Huptas C."/>
            <person name="Wenning M."/>
            <person name="Scherer S."/>
        </authorList>
    </citation>
    <scope>NUCLEOTIDE SEQUENCE [LARGE SCALE GENOMIC DNA]</scope>
    <source>
        <strain evidence="9 10">DSM 29166</strain>
    </source>
</reference>
<evidence type="ECO:0000256" key="8">
    <source>
        <dbReference type="PIRSR" id="PIRSR001227-2"/>
    </source>
</evidence>
<comment type="caution">
    <text evidence="9">The sequence shown here is derived from an EMBL/GenBank/DDBJ whole genome shotgun (WGS) entry which is preliminary data.</text>
</comment>
<dbReference type="SUPFAM" id="SSF56235">
    <property type="entry name" value="N-terminal nucleophile aminohydrolases (Ntn hydrolases)"/>
    <property type="match status" value="1"/>
</dbReference>
<evidence type="ECO:0000256" key="2">
    <source>
        <dbReference type="ARBA" id="ARBA00006586"/>
    </source>
</evidence>
<dbReference type="InterPro" id="IPR023343">
    <property type="entry name" value="Penicillin_amidase_dom1"/>
</dbReference>
<dbReference type="GO" id="GO:0016811">
    <property type="term" value="F:hydrolase activity, acting on carbon-nitrogen (but not peptide) bonds, in linear amides"/>
    <property type="evidence" value="ECO:0007669"/>
    <property type="project" value="InterPro"/>
</dbReference>
<evidence type="ECO:0000256" key="3">
    <source>
        <dbReference type="ARBA" id="ARBA00022729"/>
    </source>
</evidence>
<dbReference type="STRING" id="1608994.TU86_08625"/>
<keyword evidence="4" id="KW-0574">Periplasm</keyword>
<dbReference type="GO" id="GO:0017000">
    <property type="term" value="P:antibiotic biosynthetic process"/>
    <property type="evidence" value="ECO:0007669"/>
    <property type="project" value="InterPro"/>
</dbReference>
<dbReference type="Gene3D" id="1.10.1400.10">
    <property type="match status" value="1"/>
</dbReference>
<evidence type="ECO:0000256" key="4">
    <source>
        <dbReference type="ARBA" id="ARBA00022764"/>
    </source>
</evidence>
<evidence type="ECO:0000256" key="6">
    <source>
        <dbReference type="ARBA" id="ARBA00023145"/>
    </source>
</evidence>
<keyword evidence="8" id="KW-0479">Metal-binding</keyword>
<accession>A0A0J6LI50</accession>
<dbReference type="OrthoDB" id="9760084at2"/>
<comment type="similarity">
    <text evidence="2">Belongs to the peptidase S45 family.</text>
</comment>
<dbReference type="EMBL" id="JYLF01000003">
    <property type="protein sequence ID" value="KMN14066.1"/>
    <property type="molecule type" value="Genomic_DNA"/>
</dbReference>
<keyword evidence="8" id="KW-0106">Calcium</keyword>
<dbReference type="PANTHER" id="PTHR34218:SF5">
    <property type="entry name" value="PENICILLIN ACYLASE FAMILY PROTEIN"/>
    <property type="match status" value="1"/>
</dbReference>
<dbReference type="PIRSF" id="PIRSF001227">
    <property type="entry name" value="Pen_acylase"/>
    <property type="match status" value="1"/>
</dbReference>
<dbReference type="InterPro" id="IPR029055">
    <property type="entry name" value="Ntn_hydrolases_N"/>
</dbReference>
<dbReference type="Proteomes" id="UP000036325">
    <property type="component" value="Unassembled WGS sequence"/>
</dbReference>
<keyword evidence="3" id="KW-0732">Signal</keyword>